<feature type="transmembrane region" description="Helical" evidence="1">
    <location>
        <begin position="55"/>
        <end position="78"/>
    </location>
</feature>
<sequence length="253" mass="26869">MGLDGWPSVERPADVGVPSFGVVRRAVQAGAAIVGVQVLAVGIALLVITSYRRAAAGWLLPLVGVVDALVTLQIGWLAVRDIRLAGRRTVGVRVFLVLLVVALLGGAGVGALAVYRYVNRPAEGVFGSPVMDRDIRFTATEFRCGGKIKRVTVRGTLCRVKLNVANTGSAKVLVEAKVQRLRDEGDEYPGLLLIEGRRRGTAWGVEAGAEVRGVLVFDVPRGSVLRSLEVHADGESRGVRLPVPAELPRPGKS</sequence>
<keyword evidence="1" id="KW-1133">Transmembrane helix</keyword>
<gene>
    <name evidence="3" type="ORF">GCM10022254_37400</name>
</gene>
<feature type="domain" description="DUF4352" evidence="2">
    <location>
        <begin position="127"/>
        <end position="232"/>
    </location>
</feature>
<evidence type="ECO:0000313" key="4">
    <source>
        <dbReference type="Proteomes" id="UP001501710"/>
    </source>
</evidence>
<evidence type="ECO:0000259" key="2">
    <source>
        <dbReference type="Pfam" id="PF11611"/>
    </source>
</evidence>
<feature type="transmembrane region" description="Helical" evidence="1">
    <location>
        <begin position="90"/>
        <end position="115"/>
    </location>
</feature>
<organism evidence="3 4">
    <name type="scientific">Actinomadura meridiana</name>
    <dbReference type="NCBI Taxonomy" id="559626"/>
    <lineage>
        <taxon>Bacteria</taxon>
        <taxon>Bacillati</taxon>
        <taxon>Actinomycetota</taxon>
        <taxon>Actinomycetes</taxon>
        <taxon>Streptosporangiales</taxon>
        <taxon>Thermomonosporaceae</taxon>
        <taxon>Actinomadura</taxon>
    </lineage>
</organism>
<evidence type="ECO:0000313" key="3">
    <source>
        <dbReference type="EMBL" id="GAA4233879.1"/>
    </source>
</evidence>
<comment type="caution">
    <text evidence="3">The sequence shown here is derived from an EMBL/GenBank/DDBJ whole genome shotgun (WGS) entry which is preliminary data.</text>
</comment>
<evidence type="ECO:0000256" key="1">
    <source>
        <dbReference type="SAM" id="Phobius"/>
    </source>
</evidence>
<feature type="transmembrane region" description="Helical" evidence="1">
    <location>
        <begin position="26"/>
        <end position="48"/>
    </location>
</feature>
<dbReference type="Proteomes" id="UP001501710">
    <property type="component" value="Unassembled WGS sequence"/>
</dbReference>
<keyword evidence="4" id="KW-1185">Reference proteome</keyword>
<keyword evidence="1" id="KW-0812">Transmembrane</keyword>
<dbReference type="InterPro" id="IPR029051">
    <property type="entry name" value="DUF4352"/>
</dbReference>
<protein>
    <recommendedName>
        <fullName evidence="2">DUF4352 domain-containing protein</fullName>
    </recommendedName>
</protein>
<proteinExistence type="predicted"/>
<dbReference type="Pfam" id="PF11611">
    <property type="entry name" value="DUF4352"/>
    <property type="match status" value="1"/>
</dbReference>
<dbReference type="EMBL" id="BAABAS010000007">
    <property type="protein sequence ID" value="GAA4233879.1"/>
    <property type="molecule type" value="Genomic_DNA"/>
</dbReference>
<accession>A0ABP8C5H8</accession>
<reference evidence="4" key="1">
    <citation type="journal article" date="2019" name="Int. J. Syst. Evol. Microbiol.">
        <title>The Global Catalogue of Microorganisms (GCM) 10K type strain sequencing project: providing services to taxonomists for standard genome sequencing and annotation.</title>
        <authorList>
            <consortium name="The Broad Institute Genomics Platform"/>
            <consortium name="The Broad Institute Genome Sequencing Center for Infectious Disease"/>
            <person name="Wu L."/>
            <person name="Ma J."/>
        </authorList>
    </citation>
    <scope>NUCLEOTIDE SEQUENCE [LARGE SCALE GENOMIC DNA]</scope>
    <source>
        <strain evidence="4">JCM 17440</strain>
    </source>
</reference>
<keyword evidence="1" id="KW-0472">Membrane</keyword>
<name>A0ABP8C5H8_9ACTN</name>